<gene>
    <name evidence="1" type="ORF">NCTC11391_00780</name>
</gene>
<reference evidence="1 2" key="1">
    <citation type="submission" date="2018-06" db="EMBL/GenBank/DDBJ databases">
        <authorList>
            <consortium name="Pathogen Informatics"/>
            <person name="Doyle S."/>
        </authorList>
    </citation>
    <scope>NUCLEOTIDE SEQUENCE [LARGE SCALE GENOMIC DNA]</scope>
    <source>
        <strain evidence="2">NCTC 11391</strain>
    </source>
</reference>
<sequence>MLGRQQQTTRVNRNYLKTRSSVFWPFLCALAKRGSNAKVKLRHIDLVRAVVRARFLINFAQ</sequence>
<dbReference type="Proteomes" id="UP000254082">
    <property type="component" value="Unassembled WGS sequence"/>
</dbReference>
<protein>
    <submittedName>
        <fullName evidence="1">Uncharacterized protein</fullName>
    </submittedName>
</protein>
<evidence type="ECO:0000313" key="1">
    <source>
        <dbReference type="EMBL" id="SUN35741.1"/>
    </source>
</evidence>
<organism evidence="1 2">
    <name type="scientific">Streptococcus downei MFe28</name>
    <dbReference type="NCBI Taxonomy" id="764290"/>
    <lineage>
        <taxon>Bacteria</taxon>
        <taxon>Bacillati</taxon>
        <taxon>Bacillota</taxon>
        <taxon>Bacilli</taxon>
        <taxon>Lactobacillales</taxon>
        <taxon>Streptococcaceae</taxon>
        <taxon>Streptococcus</taxon>
    </lineage>
</organism>
<accession>A0A380JCJ4</accession>
<keyword evidence="2" id="KW-1185">Reference proteome</keyword>
<name>A0A380JCJ4_STRDO</name>
<dbReference type="EMBL" id="UHFA01000002">
    <property type="protein sequence ID" value="SUN35741.1"/>
    <property type="molecule type" value="Genomic_DNA"/>
</dbReference>
<evidence type="ECO:0000313" key="2">
    <source>
        <dbReference type="Proteomes" id="UP000254082"/>
    </source>
</evidence>
<proteinExistence type="predicted"/>
<dbReference type="AlphaFoldDB" id="A0A380JCJ4"/>